<dbReference type="Proteomes" id="UP001140076">
    <property type="component" value="Unassembled WGS sequence"/>
</dbReference>
<organism evidence="2 3">
    <name type="scientific">Streptomonospora mangrovi</name>
    <dbReference type="NCBI Taxonomy" id="2883123"/>
    <lineage>
        <taxon>Bacteria</taxon>
        <taxon>Bacillati</taxon>
        <taxon>Actinomycetota</taxon>
        <taxon>Actinomycetes</taxon>
        <taxon>Streptosporangiales</taxon>
        <taxon>Nocardiopsidaceae</taxon>
        <taxon>Streptomonospora</taxon>
    </lineage>
</organism>
<sequence length="203" mass="22837">MRRPRFLRAASDRSAPAGAAVTTAPPEPDDPVRAARRRELAEAHGWRYSERNQQAIQGWPRTALPPGPIGRVRHEVAGRHRGRLFRLFDYVHHGERDAPWQTIEVYAVSLPVPVPYLYIRDSAGDARDIYAEGPETRFAVELLSESLRDDIREHGFTDLVLDRDVLICTSDGGGPLDPESRIEALTGMVERVPADVWARWGLD</sequence>
<dbReference type="AlphaFoldDB" id="A0A9X3SFG5"/>
<comment type="caution">
    <text evidence="2">The sequence shown here is derived from an EMBL/GenBank/DDBJ whole genome shotgun (WGS) entry which is preliminary data.</text>
</comment>
<dbReference type="EMBL" id="JAJAQC010000028">
    <property type="protein sequence ID" value="MDA0565947.1"/>
    <property type="molecule type" value="Genomic_DNA"/>
</dbReference>
<proteinExistence type="predicted"/>
<name>A0A9X3SFG5_9ACTN</name>
<keyword evidence="3" id="KW-1185">Reference proteome</keyword>
<evidence type="ECO:0000256" key="1">
    <source>
        <dbReference type="SAM" id="MobiDB-lite"/>
    </source>
</evidence>
<evidence type="ECO:0000313" key="2">
    <source>
        <dbReference type="EMBL" id="MDA0565947.1"/>
    </source>
</evidence>
<feature type="region of interest" description="Disordered" evidence="1">
    <location>
        <begin position="1"/>
        <end position="32"/>
    </location>
</feature>
<feature type="compositionally biased region" description="Low complexity" evidence="1">
    <location>
        <begin position="8"/>
        <end position="24"/>
    </location>
</feature>
<dbReference type="RefSeq" id="WP_270073209.1">
    <property type="nucleotide sequence ID" value="NZ_JAJAQC010000028.1"/>
</dbReference>
<evidence type="ECO:0000313" key="3">
    <source>
        <dbReference type="Proteomes" id="UP001140076"/>
    </source>
</evidence>
<gene>
    <name evidence="2" type="ORF">LG943_16735</name>
</gene>
<protein>
    <submittedName>
        <fullName evidence="2">Uncharacterized protein</fullName>
    </submittedName>
</protein>
<reference evidence="2" key="1">
    <citation type="submission" date="2021-10" db="EMBL/GenBank/DDBJ databases">
        <title>Streptomonospora sp. nov., isolated from mangrove soil.</title>
        <authorList>
            <person name="Chen X."/>
            <person name="Ge X."/>
            <person name="Liu W."/>
        </authorList>
    </citation>
    <scope>NUCLEOTIDE SEQUENCE</scope>
    <source>
        <strain evidence="2">S1-112</strain>
    </source>
</reference>
<accession>A0A9X3SFG5</accession>